<dbReference type="GO" id="GO:0009401">
    <property type="term" value="P:phosphoenolpyruvate-dependent sugar phosphotransferase system"/>
    <property type="evidence" value="ECO:0007669"/>
    <property type="project" value="UniProtKB-KW"/>
</dbReference>
<comment type="subcellular location">
    <subcellularLocation>
        <location evidence="1">Cytoplasm</location>
    </subcellularLocation>
</comment>
<evidence type="ECO:0000256" key="2">
    <source>
        <dbReference type="ARBA" id="ARBA00022448"/>
    </source>
</evidence>
<dbReference type="PANTHER" id="PTHR33799">
    <property type="entry name" value="PTS PERMEASE-RELATED-RELATED"/>
    <property type="match status" value="1"/>
</dbReference>
<keyword evidence="3" id="KW-0963">Cytoplasm</keyword>
<dbReference type="Pfam" id="PF03610">
    <property type="entry name" value="EIIA-man"/>
    <property type="match status" value="1"/>
</dbReference>
<dbReference type="InterPro" id="IPR036662">
    <property type="entry name" value="PTS_EIIA_man-typ_sf"/>
</dbReference>
<dbReference type="PROSITE" id="PS51096">
    <property type="entry name" value="PTS_EIIA_TYPE_4"/>
    <property type="match status" value="1"/>
</dbReference>
<evidence type="ECO:0000256" key="4">
    <source>
        <dbReference type="ARBA" id="ARBA00022597"/>
    </source>
</evidence>
<evidence type="ECO:0000256" key="5">
    <source>
        <dbReference type="ARBA" id="ARBA00022679"/>
    </source>
</evidence>
<dbReference type="GO" id="GO:0005737">
    <property type="term" value="C:cytoplasm"/>
    <property type="evidence" value="ECO:0007669"/>
    <property type="project" value="UniProtKB-SubCell"/>
</dbReference>
<keyword evidence="10" id="KW-1185">Reference proteome</keyword>
<dbReference type="SUPFAM" id="SSF53062">
    <property type="entry name" value="PTS system fructose IIA component-like"/>
    <property type="match status" value="1"/>
</dbReference>
<evidence type="ECO:0000259" key="8">
    <source>
        <dbReference type="PROSITE" id="PS51096"/>
    </source>
</evidence>
<keyword evidence="2" id="KW-0813">Transport</keyword>
<dbReference type="CDD" id="cd00006">
    <property type="entry name" value="PTS_IIA_man"/>
    <property type="match status" value="1"/>
</dbReference>
<keyword evidence="7" id="KW-0418">Kinase</keyword>
<name>A0A1H8XX48_9FIRM</name>
<proteinExistence type="predicted"/>
<evidence type="ECO:0000256" key="6">
    <source>
        <dbReference type="ARBA" id="ARBA00022683"/>
    </source>
</evidence>
<keyword evidence="4" id="KW-0762">Sugar transport</keyword>
<dbReference type="EMBL" id="FODY01000032">
    <property type="protein sequence ID" value="SEP44341.1"/>
    <property type="molecule type" value="Genomic_DNA"/>
</dbReference>
<dbReference type="GO" id="GO:0016020">
    <property type="term" value="C:membrane"/>
    <property type="evidence" value="ECO:0007669"/>
    <property type="project" value="InterPro"/>
</dbReference>
<evidence type="ECO:0000256" key="7">
    <source>
        <dbReference type="ARBA" id="ARBA00022777"/>
    </source>
</evidence>
<dbReference type="AlphaFoldDB" id="A0A1H8XX48"/>
<dbReference type="GO" id="GO:0016301">
    <property type="term" value="F:kinase activity"/>
    <property type="evidence" value="ECO:0007669"/>
    <property type="project" value="UniProtKB-KW"/>
</dbReference>
<keyword evidence="6" id="KW-0598">Phosphotransferase system</keyword>
<reference evidence="9 10" key="1">
    <citation type="submission" date="2016-10" db="EMBL/GenBank/DDBJ databases">
        <authorList>
            <person name="de Groot N.N."/>
        </authorList>
    </citation>
    <scope>NUCLEOTIDE SEQUENCE [LARGE SCALE GENOMIC DNA]</scope>
    <source>
        <strain evidence="9 10">DSM 13305</strain>
    </source>
</reference>
<accession>A0A1H8XX48</accession>
<sequence>MVGVIIATHSELSEGVVKTSEVLLGKQDNVKVLTLHVGDSIQAFREQMEKEIISLQTCEGVVVLVDMLGGSPYNVAFSLLQTYNFQLLTGVNLPMLLHVLTKRESSLNEAVLACECLQAAKESITLLNRDMIKKMQQAAES</sequence>
<evidence type="ECO:0000313" key="9">
    <source>
        <dbReference type="EMBL" id="SEP44341.1"/>
    </source>
</evidence>
<evidence type="ECO:0000256" key="3">
    <source>
        <dbReference type="ARBA" id="ARBA00022490"/>
    </source>
</evidence>
<dbReference type="InterPro" id="IPR033887">
    <property type="entry name" value="PTS_IIA_man"/>
</dbReference>
<dbReference type="Gene3D" id="3.40.50.510">
    <property type="entry name" value="Phosphotransferase system, mannose-type IIA component"/>
    <property type="match status" value="1"/>
</dbReference>
<gene>
    <name evidence="9" type="ORF">SAMN04490178_13210</name>
</gene>
<feature type="domain" description="PTS EIIA type-4" evidence="8">
    <location>
        <begin position="1"/>
        <end position="124"/>
    </location>
</feature>
<protein>
    <submittedName>
        <fullName evidence="9">PTS system, mannose-specific IIA component</fullName>
    </submittedName>
</protein>
<dbReference type="Proteomes" id="UP000198847">
    <property type="component" value="Unassembled WGS sequence"/>
</dbReference>
<dbReference type="InterPro" id="IPR004701">
    <property type="entry name" value="PTS_EIIA_man-typ"/>
</dbReference>
<dbReference type="PANTHER" id="PTHR33799:SF1">
    <property type="entry name" value="PTS SYSTEM MANNOSE-SPECIFIC EIIAB COMPONENT-RELATED"/>
    <property type="match status" value="1"/>
</dbReference>
<evidence type="ECO:0000256" key="1">
    <source>
        <dbReference type="ARBA" id="ARBA00004496"/>
    </source>
</evidence>
<organism evidence="9 10">
    <name type="scientific">Propionispora vibrioides</name>
    <dbReference type="NCBI Taxonomy" id="112903"/>
    <lineage>
        <taxon>Bacteria</taxon>
        <taxon>Bacillati</taxon>
        <taxon>Bacillota</taxon>
        <taxon>Negativicutes</taxon>
        <taxon>Selenomonadales</taxon>
        <taxon>Sporomusaceae</taxon>
        <taxon>Propionispora</taxon>
    </lineage>
</organism>
<evidence type="ECO:0000313" key="10">
    <source>
        <dbReference type="Proteomes" id="UP000198847"/>
    </source>
</evidence>
<keyword evidence="5" id="KW-0808">Transferase</keyword>
<dbReference type="OrthoDB" id="9799827at2"/>
<dbReference type="InterPro" id="IPR051471">
    <property type="entry name" value="Bacterial_PTS_sugar_comp"/>
</dbReference>
<dbReference type="STRING" id="112903.SAMN04490178_13210"/>
<dbReference type="RefSeq" id="WP_091751353.1">
    <property type="nucleotide sequence ID" value="NZ_FODY01000032.1"/>
</dbReference>